<keyword evidence="2" id="KW-1003">Cell membrane</keyword>
<feature type="transmembrane region" description="Helical" evidence="14">
    <location>
        <begin position="6"/>
        <end position="28"/>
    </location>
</feature>
<sequence length="160" mass="19057">MRKKSVIWLIIGSGIYWFVLQMLVAVWGTRLSTTFLIKCDFCFKSFAFEREGDFWNDVFQVKRWKDHLPKGHRLNPAIYNKSTLMAQPSAQDIYDFIIETRRAEFVHGIAMLPMFVFLAAPKYIKIPHMTYALLANVPCMIVQRYNRPKLERYYHKLKNR</sequence>
<keyword evidence="7 14" id="KW-1133">Transmembrane helix</keyword>
<comment type="caution">
    <text evidence="15">The sequence shown here is derived from an EMBL/GenBank/DDBJ whole genome shotgun (WGS) entry which is preliminary data.</text>
</comment>
<evidence type="ECO:0000313" key="16">
    <source>
        <dbReference type="Proteomes" id="UP000293637"/>
    </source>
</evidence>
<evidence type="ECO:0000256" key="9">
    <source>
        <dbReference type="ARBA" id="ARBA00023315"/>
    </source>
</evidence>
<dbReference type="EMBL" id="SCHB01000003">
    <property type="protein sequence ID" value="TBW72583.1"/>
    <property type="molecule type" value="Genomic_DNA"/>
</dbReference>
<evidence type="ECO:0000256" key="7">
    <source>
        <dbReference type="ARBA" id="ARBA00022989"/>
    </source>
</evidence>
<evidence type="ECO:0000256" key="5">
    <source>
        <dbReference type="ARBA" id="ARBA00022729"/>
    </source>
</evidence>
<evidence type="ECO:0000256" key="3">
    <source>
        <dbReference type="ARBA" id="ARBA00022679"/>
    </source>
</evidence>
<evidence type="ECO:0000256" key="4">
    <source>
        <dbReference type="ARBA" id="ARBA00022692"/>
    </source>
</evidence>
<comment type="pathway">
    <text evidence="10">Carotenoid biosynthesis; staphyloxanthin biosynthesis; staphyloxanthin from farnesyl diphosphate: step 5/5.</text>
</comment>
<organism evidence="15 16">
    <name type="scientific">Staphylococcus lugdunensis</name>
    <dbReference type="NCBI Taxonomy" id="28035"/>
    <lineage>
        <taxon>Bacteria</taxon>
        <taxon>Bacillati</taxon>
        <taxon>Bacillota</taxon>
        <taxon>Bacilli</taxon>
        <taxon>Bacillales</taxon>
        <taxon>Staphylococcaceae</taxon>
        <taxon>Staphylococcus</taxon>
    </lineage>
</organism>
<keyword evidence="4 14" id="KW-0812">Transmembrane</keyword>
<evidence type="ECO:0000256" key="10">
    <source>
        <dbReference type="ARBA" id="ARBA00023588"/>
    </source>
</evidence>
<comment type="function">
    <text evidence="13">Catalyzes the acylation of glycosyl-4,4'-diaponeurosporenoate, i.e. the esterification of glucose at the C6'' position with the carboxyl group of the C(15) fatty acid 12-methyltetradecanoic acid, to yield staphyloxanthin. This is the last step in the biosynthesis of this orange pigment, present in most staphylococci strains.</text>
</comment>
<dbReference type="Proteomes" id="UP000293637">
    <property type="component" value="Unassembled WGS sequence"/>
</dbReference>
<name>A0A4Q9WBA5_STALU</name>
<evidence type="ECO:0000256" key="11">
    <source>
        <dbReference type="ARBA" id="ARBA00023603"/>
    </source>
</evidence>
<keyword evidence="8 14" id="KW-0472">Membrane</keyword>
<evidence type="ECO:0000256" key="6">
    <source>
        <dbReference type="ARBA" id="ARBA00022746"/>
    </source>
</evidence>
<dbReference type="InterPro" id="IPR044021">
    <property type="entry name" value="CrtO"/>
</dbReference>
<dbReference type="AlphaFoldDB" id="A0A4Q9WBA5"/>
<evidence type="ECO:0000256" key="8">
    <source>
        <dbReference type="ARBA" id="ARBA00023136"/>
    </source>
</evidence>
<keyword evidence="3 15" id="KW-0808">Transferase</keyword>
<gene>
    <name evidence="15" type="ORF">EQ812_06305</name>
</gene>
<proteinExistence type="inferred from homology"/>
<comment type="similarity">
    <text evidence="11">Belongs to the acyltransferase CrtO family.</text>
</comment>
<dbReference type="GO" id="GO:0016117">
    <property type="term" value="P:carotenoid biosynthetic process"/>
    <property type="evidence" value="ECO:0007669"/>
    <property type="project" value="UniProtKB-KW"/>
</dbReference>
<keyword evidence="6" id="KW-0125">Carotenoid biosynthesis</keyword>
<keyword evidence="5" id="KW-0732">Signal</keyword>
<evidence type="ECO:0000256" key="14">
    <source>
        <dbReference type="SAM" id="Phobius"/>
    </source>
</evidence>
<reference evidence="15 16" key="1">
    <citation type="journal article" date="2019" name="Sci. Transl. Med.">
        <title>Quorum sensing between bacterial species on the skin protects against epidermal injury in atopic dermatitis.</title>
        <authorList>
            <person name="Williams M.R."/>
        </authorList>
    </citation>
    <scope>NUCLEOTIDE SEQUENCE [LARGE SCALE GENOMIC DNA]</scope>
    <source>
        <strain evidence="15 16">E7</strain>
    </source>
</reference>
<protein>
    <recommendedName>
        <fullName evidence="12">Glycosyl-4,4'-diaponeurosporenoate acyltransferase</fullName>
    </recommendedName>
</protein>
<dbReference type="GO" id="GO:0005886">
    <property type="term" value="C:plasma membrane"/>
    <property type="evidence" value="ECO:0007669"/>
    <property type="project" value="UniProtKB-SubCell"/>
</dbReference>
<evidence type="ECO:0000313" key="15">
    <source>
        <dbReference type="EMBL" id="TBW72583.1"/>
    </source>
</evidence>
<keyword evidence="9 15" id="KW-0012">Acyltransferase</keyword>
<evidence type="ECO:0000256" key="13">
    <source>
        <dbReference type="ARBA" id="ARBA00025324"/>
    </source>
</evidence>
<dbReference type="GO" id="GO:0016746">
    <property type="term" value="F:acyltransferase activity"/>
    <property type="evidence" value="ECO:0007669"/>
    <property type="project" value="UniProtKB-KW"/>
</dbReference>
<dbReference type="Pfam" id="PF18927">
    <property type="entry name" value="CrtO"/>
    <property type="match status" value="1"/>
</dbReference>
<dbReference type="RefSeq" id="WP_002492583.1">
    <property type="nucleotide sequence ID" value="NZ_AP021848.1"/>
</dbReference>
<dbReference type="GeneID" id="58090910"/>
<evidence type="ECO:0000256" key="12">
    <source>
        <dbReference type="ARBA" id="ARBA00023667"/>
    </source>
</evidence>
<accession>A0A4Q9WBA5</accession>
<dbReference type="UniPathway" id="UPA00029">
    <property type="reaction ID" value="UER00560"/>
</dbReference>
<evidence type="ECO:0000256" key="2">
    <source>
        <dbReference type="ARBA" id="ARBA00022475"/>
    </source>
</evidence>
<comment type="subcellular location">
    <subcellularLocation>
        <location evidence="1">Cell membrane</location>
        <topology evidence="1">Single-pass membrane protein</topology>
    </subcellularLocation>
</comment>
<evidence type="ECO:0000256" key="1">
    <source>
        <dbReference type="ARBA" id="ARBA00004162"/>
    </source>
</evidence>